<organism evidence="2">
    <name type="scientific">Salix viminalis</name>
    <name type="common">Common osier</name>
    <name type="synonym">Basket willow</name>
    <dbReference type="NCBI Taxonomy" id="40686"/>
    <lineage>
        <taxon>Eukaryota</taxon>
        <taxon>Viridiplantae</taxon>
        <taxon>Streptophyta</taxon>
        <taxon>Embryophyta</taxon>
        <taxon>Tracheophyta</taxon>
        <taxon>Spermatophyta</taxon>
        <taxon>Magnoliopsida</taxon>
        <taxon>eudicotyledons</taxon>
        <taxon>Gunneridae</taxon>
        <taxon>Pentapetalae</taxon>
        <taxon>rosids</taxon>
        <taxon>fabids</taxon>
        <taxon>Malpighiales</taxon>
        <taxon>Salicaceae</taxon>
        <taxon>Saliceae</taxon>
        <taxon>Salix</taxon>
    </lineage>
</organism>
<dbReference type="EMBL" id="CAADRP010001191">
    <property type="protein sequence ID" value="VFU36843.1"/>
    <property type="molecule type" value="Genomic_DNA"/>
</dbReference>
<reference evidence="2" key="1">
    <citation type="submission" date="2019-03" db="EMBL/GenBank/DDBJ databases">
        <authorList>
            <person name="Mank J."/>
            <person name="Almeida P."/>
        </authorList>
    </citation>
    <scope>NUCLEOTIDE SEQUENCE</scope>
    <source>
        <strain evidence="2">78183</strain>
    </source>
</reference>
<feature type="region of interest" description="Disordered" evidence="1">
    <location>
        <begin position="1"/>
        <end position="37"/>
    </location>
</feature>
<name>A0A6N2L7S3_SALVM</name>
<dbReference type="AlphaFoldDB" id="A0A6N2L7S3"/>
<evidence type="ECO:0000256" key="1">
    <source>
        <dbReference type="SAM" id="MobiDB-lite"/>
    </source>
</evidence>
<sequence>MSQAVQSGLNHRPDKNNPEVEQGRHIHEMSKEPDTRESTFARNHLGTFPDQFSNWGCPALTALNSPKQPVLGMGDADPELV</sequence>
<proteinExistence type="predicted"/>
<gene>
    <name evidence="2" type="ORF">SVIM_LOCUS189934</name>
</gene>
<protein>
    <submittedName>
        <fullName evidence="2">Uncharacterized protein</fullName>
    </submittedName>
</protein>
<evidence type="ECO:0000313" key="2">
    <source>
        <dbReference type="EMBL" id="VFU36843.1"/>
    </source>
</evidence>
<accession>A0A6N2L7S3</accession>
<feature type="compositionally biased region" description="Basic and acidic residues" evidence="1">
    <location>
        <begin position="11"/>
        <end position="37"/>
    </location>
</feature>